<dbReference type="Proteomes" id="UP000239210">
    <property type="component" value="Unassembled WGS sequence"/>
</dbReference>
<reference evidence="1 2" key="1">
    <citation type="submission" date="2018-03" db="EMBL/GenBank/DDBJ databases">
        <title>Genomic Encyclopedia of Archaeal and Bacterial Type Strains, Phase II (KMG-II): from individual species to whole genera.</title>
        <authorList>
            <person name="Goeker M."/>
        </authorList>
    </citation>
    <scope>NUCLEOTIDE SEQUENCE [LARGE SCALE GENOMIC DNA]</scope>
    <source>
        <strain evidence="1 2">DSM 45416</strain>
    </source>
</reference>
<evidence type="ECO:0008006" key="3">
    <source>
        <dbReference type="Google" id="ProtNLM"/>
    </source>
</evidence>
<evidence type="ECO:0000313" key="1">
    <source>
        <dbReference type="EMBL" id="PRY47542.1"/>
    </source>
</evidence>
<comment type="caution">
    <text evidence="1">The sequence shown here is derived from an EMBL/GenBank/DDBJ whole genome shotgun (WGS) entry which is preliminary data.</text>
</comment>
<name>A0A2T0TP91_9ACTN</name>
<dbReference type="RefSeq" id="WP_106279566.1">
    <property type="nucleotide sequence ID" value="NZ_PVTG01000013.1"/>
</dbReference>
<protein>
    <recommendedName>
        <fullName evidence="3">Tyr recombinase domain-containing protein</fullName>
    </recommendedName>
</protein>
<gene>
    <name evidence="1" type="ORF">LY71_11343</name>
</gene>
<dbReference type="OrthoDB" id="5182076at2"/>
<accession>A0A2T0TP91</accession>
<evidence type="ECO:0000313" key="2">
    <source>
        <dbReference type="Proteomes" id="UP000239210"/>
    </source>
</evidence>
<dbReference type="EMBL" id="PVTG01000013">
    <property type="protein sequence ID" value="PRY47542.1"/>
    <property type="molecule type" value="Genomic_DNA"/>
</dbReference>
<organism evidence="1 2">
    <name type="scientific">Geodermatophilus tzadiensis</name>
    <dbReference type="NCBI Taxonomy" id="1137988"/>
    <lineage>
        <taxon>Bacteria</taxon>
        <taxon>Bacillati</taxon>
        <taxon>Actinomycetota</taxon>
        <taxon>Actinomycetes</taxon>
        <taxon>Geodermatophilales</taxon>
        <taxon>Geodermatophilaceae</taxon>
        <taxon>Geodermatophilus</taxon>
    </lineage>
</organism>
<proteinExistence type="predicted"/>
<dbReference type="AlphaFoldDB" id="A0A2T0TP91"/>
<keyword evidence="2" id="KW-1185">Reference proteome</keyword>
<sequence>MDKGWQHPLPEMPAPPAARAWQRLTPPEGYAVQWRRLIDAALELGLGPEDLAAGGMDDVAAARGWKPATVTLYSKVARYGGVPLPVPPTPEPDPRSLDLRPLTEVRSEDPEHLRTVVWCAIALGWPAPVGTFRDLRREQVHPTARRLVVHTDDGEWSVPGALLAWHAWEEVRSRFPALADSPWVLPALRRGPGYTSTVGGRLSSQALQVTFTKHAVRTALYLRATTTGARRARAEALAAVYETLSYDSYRRLALAGGVEPVAERGAVRAERAARANRASAAPPAG</sequence>